<dbReference type="Proteomes" id="UP001293254">
    <property type="component" value="Unassembled WGS sequence"/>
</dbReference>
<feature type="compositionally biased region" description="Polar residues" evidence="1">
    <location>
        <begin position="152"/>
        <end position="164"/>
    </location>
</feature>
<feature type="compositionally biased region" description="Basic and acidic residues" evidence="1">
    <location>
        <begin position="27"/>
        <end position="36"/>
    </location>
</feature>
<proteinExistence type="predicted"/>
<sequence length="307" mass="34616">MKKIRQQERINTSATHSDVQELALGDKTSRQDPHLTHGIPRKEELQTQVEGMQICELDTCRNETSNTGVNKDTLDENMVLEVENQELIPEISKNESNINILLSRDRIVEVESTPSGRCIPPSHVEDPSINKLELAQKSPSSLIYNLVPELQTENGTNAKPQKQTTSHEPESNTDRRKQQHGASILTIHNPDPGSTITKHTTKSDKSVLPISAQHADNTTSSSCATDNNNRITDDEFPPGFEPGFKFQSSNVTNTCSKPKRQRGRPKLTRQSPSKEQSDQARTHFTTTILQFTQENLFWRRMQQRTVT</sequence>
<organism evidence="2 3">
    <name type="scientific">Sesamum alatum</name>
    <dbReference type="NCBI Taxonomy" id="300844"/>
    <lineage>
        <taxon>Eukaryota</taxon>
        <taxon>Viridiplantae</taxon>
        <taxon>Streptophyta</taxon>
        <taxon>Embryophyta</taxon>
        <taxon>Tracheophyta</taxon>
        <taxon>Spermatophyta</taxon>
        <taxon>Magnoliopsida</taxon>
        <taxon>eudicotyledons</taxon>
        <taxon>Gunneridae</taxon>
        <taxon>Pentapetalae</taxon>
        <taxon>asterids</taxon>
        <taxon>lamiids</taxon>
        <taxon>Lamiales</taxon>
        <taxon>Pedaliaceae</taxon>
        <taxon>Sesamum</taxon>
    </lineage>
</organism>
<evidence type="ECO:0000313" key="2">
    <source>
        <dbReference type="EMBL" id="KAK4428930.1"/>
    </source>
</evidence>
<feature type="compositionally biased region" description="Polar residues" evidence="1">
    <location>
        <begin position="246"/>
        <end position="256"/>
    </location>
</feature>
<keyword evidence="3" id="KW-1185">Reference proteome</keyword>
<feature type="compositionally biased region" description="Basic residues" evidence="1">
    <location>
        <begin position="257"/>
        <end position="267"/>
    </location>
</feature>
<accession>A0AAE2CNQ5</accession>
<feature type="compositionally biased region" description="Polar residues" evidence="1">
    <location>
        <begin position="214"/>
        <end position="230"/>
    </location>
</feature>
<feature type="region of interest" description="Disordered" evidence="1">
    <location>
        <begin position="1"/>
        <end position="36"/>
    </location>
</feature>
<dbReference type="AlphaFoldDB" id="A0AAE2CNQ5"/>
<comment type="caution">
    <text evidence="2">The sequence shown here is derived from an EMBL/GenBank/DDBJ whole genome shotgun (WGS) entry which is preliminary data.</text>
</comment>
<dbReference type="EMBL" id="JACGWO010000004">
    <property type="protein sequence ID" value="KAK4428930.1"/>
    <property type="molecule type" value="Genomic_DNA"/>
</dbReference>
<reference evidence="2" key="2">
    <citation type="journal article" date="2024" name="Plant">
        <title>Genomic evolution and insights into agronomic trait innovations of Sesamum species.</title>
        <authorList>
            <person name="Miao H."/>
            <person name="Wang L."/>
            <person name="Qu L."/>
            <person name="Liu H."/>
            <person name="Sun Y."/>
            <person name="Le M."/>
            <person name="Wang Q."/>
            <person name="Wei S."/>
            <person name="Zheng Y."/>
            <person name="Lin W."/>
            <person name="Duan Y."/>
            <person name="Cao H."/>
            <person name="Xiong S."/>
            <person name="Wang X."/>
            <person name="Wei L."/>
            <person name="Li C."/>
            <person name="Ma Q."/>
            <person name="Ju M."/>
            <person name="Zhao R."/>
            <person name="Li G."/>
            <person name="Mu C."/>
            <person name="Tian Q."/>
            <person name="Mei H."/>
            <person name="Zhang T."/>
            <person name="Gao T."/>
            <person name="Zhang H."/>
        </authorList>
    </citation>
    <scope>NUCLEOTIDE SEQUENCE</scope>
    <source>
        <strain evidence="2">3651</strain>
    </source>
</reference>
<gene>
    <name evidence="2" type="ORF">Salat_1193000</name>
</gene>
<name>A0AAE2CNQ5_9LAMI</name>
<evidence type="ECO:0000256" key="1">
    <source>
        <dbReference type="SAM" id="MobiDB-lite"/>
    </source>
</evidence>
<protein>
    <submittedName>
        <fullName evidence="2">Uncharacterized protein</fullName>
    </submittedName>
</protein>
<reference evidence="2" key="1">
    <citation type="submission" date="2020-06" db="EMBL/GenBank/DDBJ databases">
        <authorList>
            <person name="Li T."/>
            <person name="Hu X."/>
            <person name="Zhang T."/>
            <person name="Song X."/>
            <person name="Zhang H."/>
            <person name="Dai N."/>
            <person name="Sheng W."/>
            <person name="Hou X."/>
            <person name="Wei L."/>
        </authorList>
    </citation>
    <scope>NUCLEOTIDE SEQUENCE</scope>
    <source>
        <strain evidence="2">3651</strain>
        <tissue evidence="2">Leaf</tissue>
    </source>
</reference>
<feature type="region of interest" description="Disordered" evidence="1">
    <location>
        <begin position="152"/>
        <end position="281"/>
    </location>
</feature>
<evidence type="ECO:0000313" key="3">
    <source>
        <dbReference type="Proteomes" id="UP001293254"/>
    </source>
</evidence>
<feature type="compositionally biased region" description="Basic and acidic residues" evidence="1">
    <location>
        <begin position="165"/>
        <end position="176"/>
    </location>
</feature>